<feature type="region of interest" description="Disordered" evidence="1">
    <location>
        <begin position="220"/>
        <end position="239"/>
    </location>
</feature>
<keyword evidence="2" id="KW-0812">Transmembrane</keyword>
<name>A0A8J6LB13_TENMO</name>
<dbReference type="AlphaFoldDB" id="A0A8J6LB13"/>
<reference evidence="3" key="1">
    <citation type="journal article" date="2020" name="J Insects Food Feed">
        <title>The yellow mealworm (Tenebrio molitor) genome: a resource for the emerging insects as food and feed industry.</title>
        <authorList>
            <person name="Eriksson T."/>
            <person name="Andere A."/>
            <person name="Kelstrup H."/>
            <person name="Emery V."/>
            <person name="Picard C."/>
        </authorList>
    </citation>
    <scope>NUCLEOTIDE SEQUENCE</scope>
    <source>
        <strain evidence="3">Stoneville</strain>
        <tissue evidence="3">Whole head</tissue>
    </source>
</reference>
<accession>A0A8J6LB13</accession>
<reference evidence="3" key="2">
    <citation type="submission" date="2021-08" db="EMBL/GenBank/DDBJ databases">
        <authorList>
            <person name="Eriksson T."/>
        </authorList>
    </citation>
    <scope>NUCLEOTIDE SEQUENCE</scope>
    <source>
        <strain evidence="3">Stoneville</strain>
        <tissue evidence="3">Whole head</tissue>
    </source>
</reference>
<sequence>MRDLHCSGLISAFFPILIMFKGLRLMVMNFQSRLYRDGANKFRGIAQVSPHHHIVVCLPSQIRRMLGQYQPLCTYHLPSAAILTVPIPNLPDTTGAHRRIRLLAFWNEYGKDGDKGQFHKSGTLGLDNGARRRQSQRRKNTRPQHVSASTMRSSLKLVGIMTEDGFHVRIEKQFSRLVFGKIGKNLAPKLLRQLKGGKFDCHGAFKHYGNISGRITGAAKNRGQRPAYGDGTRTLSSGPPPLGKWKNAVKCVKGSCTKILPPGRAEAGIQSREMRLCALMDAALQNTSLSELSTIKLPIISKPPATYQIGTEILSICSLPSTVAKRLARHFTFGRSRVLAPAPPDQIRRMLGQYQPLSTYHLPSAPIITVPIPNLPVNVAEKALESFSSPPPFGGD</sequence>
<dbReference type="EMBL" id="JABDTM020024980">
    <property type="protein sequence ID" value="KAH0813742.1"/>
    <property type="molecule type" value="Genomic_DNA"/>
</dbReference>
<evidence type="ECO:0000313" key="3">
    <source>
        <dbReference type="EMBL" id="KAH0813742.1"/>
    </source>
</evidence>
<evidence type="ECO:0000256" key="2">
    <source>
        <dbReference type="SAM" id="Phobius"/>
    </source>
</evidence>
<gene>
    <name evidence="3" type="ORF">GEV33_009050</name>
</gene>
<organism evidence="3 4">
    <name type="scientific">Tenebrio molitor</name>
    <name type="common">Yellow mealworm beetle</name>
    <dbReference type="NCBI Taxonomy" id="7067"/>
    <lineage>
        <taxon>Eukaryota</taxon>
        <taxon>Metazoa</taxon>
        <taxon>Ecdysozoa</taxon>
        <taxon>Arthropoda</taxon>
        <taxon>Hexapoda</taxon>
        <taxon>Insecta</taxon>
        <taxon>Pterygota</taxon>
        <taxon>Neoptera</taxon>
        <taxon>Endopterygota</taxon>
        <taxon>Coleoptera</taxon>
        <taxon>Polyphaga</taxon>
        <taxon>Cucujiformia</taxon>
        <taxon>Tenebrionidae</taxon>
        <taxon>Tenebrio</taxon>
    </lineage>
</organism>
<feature type="transmembrane region" description="Helical" evidence="2">
    <location>
        <begin position="6"/>
        <end position="27"/>
    </location>
</feature>
<proteinExistence type="predicted"/>
<protein>
    <submittedName>
        <fullName evidence="3">Uncharacterized protein</fullName>
    </submittedName>
</protein>
<evidence type="ECO:0000256" key="1">
    <source>
        <dbReference type="SAM" id="MobiDB-lite"/>
    </source>
</evidence>
<feature type="compositionally biased region" description="Basic residues" evidence="1">
    <location>
        <begin position="131"/>
        <end position="142"/>
    </location>
</feature>
<keyword evidence="2" id="KW-1133">Transmembrane helix</keyword>
<keyword evidence="4" id="KW-1185">Reference proteome</keyword>
<keyword evidence="2" id="KW-0472">Membrane</keyword>
<feature type="region of interest" description="Disordered" evidence="1">
    <location>
        <begin position="116"/>
        <end position="150"/>
    </location>
</feature>
<evidence type="ECO:0000313" key="4">
    <source>
        <dbReference type="Proteomes" id="UP000719412"/>
    </source>
</evidence>
<comment type="caution">
    <text evidence="3">The sequence shown here is derived from an EMBL/GenBank/DDBJ whole genome shotgun (WGS) entry which is preliminary data.</text>
</comment>
<dbReference type="Proteomes" id="UP000719412">
    <property type="component" value="Unassembled WGS sequence"/>
</dbReference>